<dbReference type="GO" id="GO:0000160">
    <property type="term" value="P:phosphorelay signal transduction system"/>
    <property type="evidence" value="ECO:0007669"/>
    <property type="project" value="UniProtKB-KW"/>
</dbReference>
<dbReference type="Pfam" id="PF01627">
    <property type="entry name" value="Hpt"/>
    <property type="match status" value="1"/>
</dbReference>
<keyword evidence="5" id="KW-0932">Cytokinin signaling pathway</keyword>
<comment type="similarity">
    <text evidence="3">Belongs to the RelA/SpoT family.</text>
</comment>
<feature type="domain" description="RelA/SpoT" evidence="9">
    <location>
        <begin position="1282"/>
        <end position="1392"/>
    </location>
</feature>
<dbReference type="Pfam" id="PF04607">
    <property type="entry name" value="RelA_SpoT"/>
    <property type="match status" value="1"/>
</dbReference>
<dbReference type="Pfam" id="PF03732">
    <property type="entry name" value="Retrotrans_gag"/>
    <property type="match status" value="1"/>
</dbReference>
<dbReference type="InterPro" id="IPR007685">
    <property type="entry name" value="RelA_SpoT"/>
</dbReference>
<dbReference type="SUPFAM" id="SSF81301">
    <property type="entry name" value="Nucleotidyltransferase"/>
    <property type="match status" value="1"/>
</dbReference>
<proteinExistence type="inferred from homology"/>
<keyword evidence="4" id="KW-0963">Cytoplasm</keyword>
<keyword evidence="7" id="KW-0539">Nucleus</keyword>
<evidence type="ECO:0000256" key="1">
    <source>
        <dbReference type="ARBA" id="ARBA00004123"/>
    </source>
</evidence>
<dbReference type="Gene3D" id="2.40.70.10">
    <property type="entry name" value="Acid Proteases"/>
    <property type="match status" value="1"/>
</dbReference>
<evidence type="ECO:0000256" key="6">
    <source>
        <dbReference type="ARBA" id="ARBA00023012"/>
    </source>
</evidence>
<keyword evidence="6" id="KW-0902">Two-component regulatory system</keyword>
<dbReference type="FunFam" id="3.30.460.10:FF:000001">
    <property type="entry name" value="GTP pyrophosphokinase RelA"/>
    <property type="match status" value="1"/>
</dbReference>
<evidence type="ECO:0000256" key="3">
    <source>
        <dbReference type="ARBA" id="ARBA00007476"/>
    </source>
</evidence>
<feature type="region of interest" description="Disordered" evidence="8">
    <location>
        <begin position="1547"/>
        <end position="1568"/>
    </location>
</feature>
<dbReference type="InterPro" id="IPR021109">
    <property type="entry name" value="Peptidase_aspartic_dom_sf"/>
</dbReference>
<dbReference type="Gene3D" id="3.10.10.10">
    <property type="entry name" value="HIV Type 1 Reverse Transcriptase, subunit A, domain 1"/>
    <property type="match status" value="1"/>
</dbReference>
<dbReference type="SMART" id="SM00954">
    <property type="entry name" value="RelA_SpoT"/>
    <property type="match status" value="1"/>
</dbReference>
<keyword evidence="10" id="KW-0418">Kinase</keyword>
<evidence type="ECO:0000256" key="5">
    <source>
        <dbReference type="ARBA" id="ARBA00022864"/>
    </source>
</evidence>
<dbReference type="GO" id="GO:0009736">
    <property type="term" value="P:cytokinin-activated signaling pathway"/>
    <property type="evidence" value="ECO:0007669"/>
    <property type="project" value="UniProtKB-KW"/>
</dbReference>
<dbReference type="GO" id="GO:0005634">
    <property type="term" value="C:nucleus"/>
    <property type="evidence" value="ECO:0007669"/>
    <property type="project" value="UniProtKB-SubCell"/>
</dbReference>
<dbReference type="InterPro" id="IPR005162">
    <property type="entry name" value="Retrotrans_gag_dom"/>
</dbReference>
<feature type="compositionally biased region" description="Polar residues" evidence="8">
    <location>
        <begin position="1550"/>
        <end position="1560"/>
    </location>
</feature>
<evidence type="ECO:0000313" key="10">
    <source>
        <dbReference type="EMBL" id="GEU58783.1"/>
    </source>
</evidence>
<dbReference type="EMBL" id="BKCJ010004060">
    <property type="protein sequence ID" value="GEU58783.1"/>
    <property type="molecule type" value="Genomic_DNA"/>
</dbReference>
<dbReference type="InterPro" id="IPR008207">
    <property type="entry name" value="Sig_transdc_His_kin_Hpt_dom"/>
</dbReference>
<comment type="caution">
    <text evidence="10">The sequence shown here is derived from an EMBL/GenBank/DDBJ whole genome shotgun (WGS) entry which is preliminary data.</text>
</comment>
<dbReference type="InterPro" id="IPR043502">
    <property type="entry name" value="DNA/RNA_pol_sf"/>
</dbReference>
<evidence type="ECO:0000259" key="9">
    <source>
        <dbReference type="SMART" id="SM00954"/>
    </source>
</evidence>
<accession>A0A6L2LAE3</accession>
<gene>
    <name evidence="10" type="ORF">Tci_030761</name>
</gene>
<keyword evidence="10" id="KW-0808">Transferase</keyword>
<evidence type="ECO:0000256" key="2">
    <source>
        <dbReference type="ARBA" id="ARBA00004514"/>
    </source>
</evidence>
<dbReference type="Gene3D" id="1.20.120.160">
    <property type="entry name" value="HPT domain"/>
    <property type="match status" value="1"/>
</dbReference>
<dbReference type="GO" id="GO:0005829">
    <property type="term" value="C:cytosol"/>
    <property type="evidence" value="ECO:0007669"/>
    <property type="project" value="UniProtKB-SubCell"/>
</dbReference>
<dbReference type="InterPro" id="IPR036641">
    <property type="entry name" value="HPT_dom_sf"/>
</dbReference>
<dbReference type="PANTHER" id="PTHR21262:SF37">
    <property type="entry name" value="RELA_SPOT-RELATED"/>
    <property type="match status" value="1"/>
</dbReference>
<dbReference type="GO" id="GO:0015969">
    <property type="term" value="P:guanosine tetraphosphate metabolic process"/>
    <property type="evidence" value="ECO:0007669"/>
    <property type="project" value="InterPro"/>
</dbReference>
<name>A0A6L2LAE3_TANCI</name>
<evidence type="ECO:0000256" key="4">
    <source>
        <dbReference type="ARBA" id="ARBA00022490"/>
    </source>
</evidence>
<dbReference type="PANTHER" id="PTHR21262">
    <property type="entry name" value="GUANOSINE-3',5'-BIS DIPHOSPHATE 3'-PYROPHOSPHOHYDROLASE"/>
    <property type="match status" value="1"/>
</dbReference>
<dbReference type="CDD" id="cd05399">
    <property type="entry name" value="NT_Rel-Spo_like"/>
    <property type="match status" value="1"/>
</dbReference>
<dbReference type="GO" id="GO:0009507">
    <property type="term" value="C:chloroplast"/>
    <property type="evidence" value="ECO:0007669"/>
    <property type="project" value="TreeGrafter"/>
</dbReference>
<dbReference type="SUPFAM" id="SSF109604">
    <property type="entry name" value="HD-domain/PDEase-like"/>
    <property type="match status" value="1"/>
</dbReference>
<organism evidence="10">
    <name type="scientific">Tanacetum cinerariifolium</name>
    <name type="common">Dalmatian daisy</name>
    <name type="synonym">Chrysanthemum cinerariifolium</name>
    <dbReference type="NCBI Taxonomy" id="118510"/>
    <lineage>
        <taxon>Eukaryota</taxon>
        <taxon>Viridiplantae</taxon>
        <taxon>Streptophyta</taxon>
        <taxon>Embryophyta</taxon>
        <taxon>Tracheophyta</taxon>
        <taxon>Spermatophyta</taxon>
        <taxon>Magnoliopsida</taxon>
        <taxon>eudicotyledons</taxon>
        <taxon>Gunneridae</taxon>
        <taxon>Pentapetalae</taxon>
        <taxon>asterids</taxon>
        <taxon>campanulids</taxon>
        <taxon>Asterales</taxon>
        <taxon>Asteraceae</taxon>
        <taxon>Asteroideae</taxon>
        <taxon>Anthemideae</taxon>
        <taxon>Anthemidinae</taxon>
        <taxon>Tanacetum</taxon>
    </lineage>
</organism>
<dbReference type="Gene3D" id="3.30.460.10">
    <property type="entry name" value="Beta Polymerase, domain 2"/>
    <property type="match status" value="1"/>
</dbReference>
<reference evidence="10" key="1">
    <citation type="journal article" date="2019" name="Sci. Rep.">
        <title>Draft genome of Tanacetum cinerariifolium, the natural source of mosquito coil.</title>
        <authorList>
            <person name="Yamashiro T."/>
            <person name="Shiraishi A."/>
            <person name="Satake H."/>
            <person name="Nakayama K."/>
        </authorList>
    </citation>
    <scope>NUCLEOTIDE SEQUENCE</scope>
</reference>
<dbReference type="FunFam" id="1.20.120.160:FF:000001">
    <property type="entry name" value="Histidine-containing phosphotransfer protein 1"/>
    <property type="match status" value="1"/>
</dbReference>
<protein>
    <submittedName>
        <fullName evidence="10">Probable GTP diphosphokinase RSH2, chloroplastic</fullName>
    </submittedName>
</protein>
<evidence type="ECO:0000256" key="7">
    <source>
        <dbReference type="ARBA" id="ARBA00023242"/>
    </source>
</evidence>
<comment type="subcellular location">
    <subcellularLocation>
        <location evidence="2">Cytoplasm</location>
        <location evidence="2">Cytosol</location>
    </subcellularLocation>
    <subcellularLocation>
        <location evidence="1">Nucleus</location>
    </subcellularLocation>
</comment>
<dbReference type="GO" id="GO:0016301">
    <property type="term" value="F:kinase activity"/>
    <property type="evidence" value="ECO:0007669"/>
    <property type="project" value="UniProtKB-KW"/>
</dbReference>
<dbReference type="SUPFAM" id="SSF47226">
    <property type="entry name" value="Histidine-containing phosphotransfer domain, HPT domain"/>
    <property type="match status" value="1"/>
</dbReference>
<evidence type="ECO:0000256" key="8">
    <source>
        <dbReference type="SAM" id="MobiDB-lite"/>
    </source>
</evidence>
<dbReference type="InterPro" id="IPR043519">
    <property type="entry name" value="NT_sf"/>
</dbReference>
<dbReference type="SUPFAM" id="SSF56672">
    <property type="entry name" value="DNA/RNA polymerases"/>
    <property type="match status" value="1"/>
</dbReference>
<sequence length="1568" mass="180249">MRTKNFYFPNNSSVTIPRRRNKRCAPNVVEPELRIIVKIAPMADNRTMEELLQAPTYDLVNELLNHFFPPSKTTHLKNEISLFTQRFEETFREAWKRFKKMLRACPRHGFTELTQIDTFYNGLNENDQDSLNVATGGNLLSKTTREALHIIENKSKVRYSRNKPNVSRMNTTSRENASNSDDMIDKLADQISTLVDIVSKKVVTPATVKAVEESCVTCGGNHDYYNCDATNSNQSSVCAATGTYNQAALQNRASNYMAPPGFAPMQNGQNSNTIPNPKGEMKAITTRNGVAYEGPSIPIPTKVVKRETEEATDKEQTNFQGSTAHIEPPVTLILEPDVLKTLPKPNIPYPSRLNDQKLREKAMNQMEKFFQIFQDFHFNISFVDALLLMPKFASTIKSFLTNKDKLFELAKIPLNENCSAMLLKKLPKKLGDPGKFLIPCDFMRMDRIDPLLVLKESPKTISSKWGKFHFPTDFVVVDFEADPRVPLILGRSFLRTGRALIDIYGEEITLWVNDEAVTFNLNQTKRYSSTYDDLSVNRIDIIDVSREEYVQEILGFSNYSSSGNPTSTSELIIFDYSPSLTPFEGSDFILKEIKAYLMDESILSEIDHADYDPEGDKCLIEKLLNNDPFQLPPMDLKQGEVVKVKYSIEEPSELELKELPSHLEYAYLEGVNKLPVIIAKDLKVDEKEAVLKVLKSNIRAIAWKITDIKGIDPRFYTHKILMEEDYKLAVQSQRRVNPKIHEGIDPRFYTHKILMEEDYKLAVQSQRRVNPKIHEVIKKKVIKLLDAEMIYSISNSPWVSPIHCVPKKGGITVVENENNKLIPTRLVTGWRVCIDYRKLNDATHKDHFPLPFMDQMLERLAEHKAYWALKHVNFDLKTAGDHRKLHLNELNDLRDQAYENSLIYKEKTKKLHDLKIKNRIFNVGDRVLLFISCLKNVYGKYCHLPIELEHKAYWALKHVNFDLKTTGDHRKLQLNELNDLRDQAYENSLIYKEKIKKLHDSKIKNHIFNVVDRVLLFNSRLKIFSGNLKTRWSGPFTITKVFPYGTVELSQPDGPNFKVNSHRVKHYFGGDVPQLGYLDEQFVQLEELQDNSNPNFVEEVVTLFYRDSARFLYNIDQDLEKRPIDFSKLDSLMHQFKSSSTSIGAKKVKTECTNFRSHCNARNAEGCKRTFQQVKKEHTTLKKKLETYFQMSRQAGPTEAACRPRFAKETMEIFAPLANRLGIVSWKEQLENLCFKYINPERYTDLSSQLLKSFNEAMVNSAAEKLEEALKDGSVCYHVLYGRHKSLYSVHCKMLKKKLSMDEIHDVHGLRLIVENKEDCYKALKVVHGLWSQVPGKFKDYINQPKCNGYRSLHTVVMGEGLVPLEVQIRTKEMHSQAEFGFAAHWRYKEGDCMHSSFVLQMVEWARWVVTWQCETMMKDQSGISFADVMKPPCKFPFHSEDCPHSYKPSCVSDGPVFVIVIENDQMSVQEFPANATVKDVLDRAGEGSYRWSPYGYSVKQELIAKLNHEAVSDPIGKLRMGDVVELTPKIPDKSLIEKREEIQRMYESGLSTTSTSRASGNRVGSRR</sequence>